<feature type="region of interest" description="Disordered" evidence="1">
    <location>
        <begin position="608"/>
        <end position="633"/>
    </location>
</feature>
<name>A0A0C3FBH9_PILCF</name>
<evidence type="ECO:0000313" key="6">
    <source>
        <dbReference type="Proteomes" id="UP000054166"/>
    </source>
</evidence>
<reference evidence="6" key="2">
    <citation type="submission" date="2015-01" db="EMBL/GenBank/DDBJ databases">
        <title>Evolutionary Origins and Diversification of the Mycorrhizal Mutualists.</title>
        <authorList>
            <consortium name="DOE Joint Genome Institute"/>
            <consortium name="Mycorrhizal Genomics Consortium"/>
            <person name="Kohler A."/>
            <person name="Kuo A."/>
            <person name="Nagy L.G."/>
            <person name="Floudas D."/>
            <person name="Copeland A."/>
            <person name="Barry K.W."/>
            <person name="Cichocki N."/>
            <person name="Veneault-Fourrey C."/>
            <person name="LaButti K."/>
            <person name="Lindquist E.A."/>
            <person name="Lipzen A."/>
            <person name="Lundell T."/>
            <person name="Morin E."/>
            <person name="Murat C."/>
            <person name="Riley R."/>
            <person name="Ohm R."/>
            <person name="Sun H."/>
            <person name="Tunlid A."/>
            <person name="Henrissat B."/>
            <person name="Grigoriev I.V."/>
            <person name="Hibbett D.S."/>
            <person name="Martin F."/>
        </authorList>
    </citation>
    <scope>NUCLEOTIDE SEQUENCE [LARGE SCALE GENOMIC DNA]</scope>
    <source>
        <strain evidence="6">F 1598</strain>
    </source>
</reference>
<dbReference type="PANTHER" id="PTHR36183:SF2">
    <property type="entry name" value="BETA-GLUCURONIDASE C-TERMINAL DOMAIN-CONTAINING PROTEIN"/>
    <property type="match status" value="1"/>
</dbReference>
<reference evidence="5 6" key="1">
    <citation type="submission" date="2014-04" db="EMBL/GenBank/DDBJ databases">
        <authorList>
            <consortium name="DOE Joint Genome Institute"/>
            <person name="Kuo A."/>
            <person name="Tarkka M."/>
            <person name="Buscot F."/>
            <person name="Kohler A."/>
            <person name="Nagy L.G."/>
            <person name="Floudas D."/>
            <person name="Copeland A."/>
            <person name="Barry K.W."/>
            <person name="Cichocki N."/>
            <person name="Veneault-Fourrey C."/>
            <person name="LaButti K."/>
            <person name="Lindquist E.A."/>
            <person name="Lipzen A."/>
            <person name="Lundell T."/>
            <person name="Morin E."/>
            <person name="Murat C."/>
            <person name="Sun H."/>
            <person name="Tunlid A."/>
            <person name="Henrissat B."/>
            <person name="Grigoriev I.V."/>
            <person name="Hibbett D.S."/>
            <person name="Martin F."/>
            <person name="Nordberg H.P."/>
            <person name="Cantor M.N."/>
            <person name="Hua S.X."/>
        </authorList>
    </citation>
    <scope>NUCLEOTIDE SEQUENCE [LARGE SCALE GENOMIC DNA]</scope>
    <source>
        <strain evidence="5 6">F 1598</strain>
    </source>
</reference>
<feature type="signal peptide" evidence="3">
    <location>
        <begin position="1"/>
        <end position="18"/>
    </location>
</feature>
<protein>
    <submittedName>
        <fullName evidence="5">Glycoside hydrolase family 79 protein</fullName>
    </submittedName>
</protein>
<dbReference type="PANTHER" id="PTHR36183">
    <property type="entry name" value="BETA-GLUCURONIDASE"/>
    <property type="match status" value="1"/>
</dbReference>
<sequence length="670" mass="70808">MILPTLLTFLSALHVSHASVTVYHQAPMAAQSAAANYTAPAAYDPTILNAPPIPNPAPSVQFTLELQSSSQAVQGLSIVQNGPFLGFSIETSVVNQVRELKIEFKHSSFLQVPFLNLMANIGQRAGSVHIRIGGNTQETATLVASIPDGKAIEKDKVSASNPTRTPGLLFTAEIIYMLANISALAKVKWYLGVPFNDTANLRLQIAEVGQAILGDNLIGLQVGNEPDLYSAHGHRPATYSPFDYFGEFGTMVQAINNDANIPAKNKLIGPSVATGPWTPEMVWDTGFISSYTNSLAALAVEHYPDDNCAAMYGLGSPKDPQTEFPNYLNHTAGKSLIAPYLNSASIAQAAGKPLLMFETNSASCGGFPGISDAFGSALWALDYGLQMAYSNFSGALFHVGGQNVYYNVCCFVSPPTNQSTFHKWTIGPIYYSILISAETFGPNGNSQIIDLNANNANAFTPAYAIYEGGNIARVALFNYMTDQSGANSYTATISVGGGQTGAPNGTPAQVKVKYLIAPSVAEKHNITWAGQTFGSTFESDGRLMGNLDVNTVTCDTNANTCQVQVPAPGFALVFLTDSAFSEVTPENPKTFPTTSMTRTLNTATVDPSVLATSNGHSGSDRNKLGSTGKGRANGAESLREVVPGIFVLLAMGLGAVMAGSGIARLGRVHV</sequence>
<dbReference type="EMBL" id="KN832996">
    <property type="protein sequence ID" value="KIM82055.1"/>
    <property type="molecule type" value="Genomic_DNA"/>
</dbReference>
<dbReference type="OrthoDB" id="2796951at2759"/>
<dbReference type="Gene3D" id="3.20.20.80">
    <property type="entry name" value="Glycosidases"/>
    <property type="match status" value="1"/>
</dbReference>
<feature type="domain" description="Beta-glucuronidase C-terminal" evidence="4">
    <location>
        <begin position="462"/>
        <end position="572"/>
    </location>
</feature>
<dbReference type="Pfam" id="PF16862">
    <property type="entry name" value="Glyco_hydro_79C"/>
    <property type="match status" value="1"/>
</dbReference>
<dbReference type="InParanoid" id="A0A0C3FBH9"/>
<dbReference type="SUPFAM" id="SSF51445">
    <property type="entry name" value="(Trans)glycosidases"/>
    <property type="match status" value="1"/>
</dbReference>
<feature type="chain" id="PRO_5002177272" evidence="3">
    <location>
        <begin position="19"/>
        <end position="670"/>
    </location>
</feature>
<keyword evidence="2" id="KW-0472">Membrane</keyword>
<feature type="transmembrane region" description="Helical" evidence="2">
    <location>
        <begin position="641"/>
        <end position="663"/>
    </location>
</feature>
<evidence type="ECO:0000313" key="5">
    <source>
        <dbReference type="EMBL" id="KIM82055.1"/>
    </source>
</evidence>
<accession>A0A0C3FBH9</accession>
<dbReference type="InterPro" id="IPR017853">
    <property type="entry name" value="GH"/>
</dbReference>
<proteinExistence type="predicted"/>
<dbReference type="AlphaFoldDB" id="A0A0C3FBH9"/>
<feature type="compositionally biased region" description="Polar residues" evidence="1">
    <location>
        <begin position="608"/>
        <end position="617"/>
    </location>
</feature>
<keyword evidence="3" id="KW-0732">Signal</keyword>
<evidence type="ECO:0000256" key="2">
    <source>
        <dbReference type="SAM" id="Phobius"/>
    </source>
</evidence>
<keyword evidence="6" id="KW-1185">Reference proteome</keyword>
<keyword evidence="2" id="KW-1133">Transmembrane helix</keyword>
<dbReference type="InterPro" id="IPR052974">
    <property type="entry name" value="GH79_Enzymes"/>
</dbReference>
<evidence type="ECO:0000256" key="1">
    <source>
        <dbReference type="SAM" id="MobiDB-lite"/>
    </source>
</evidence>
<organism evidence="5 6">
    <name type="scientific">Piloderma croceum (strain F 1598)</name>
    <dbReference type="NCBI Taxonomy" id="765440"/>
    <lineage>
        <taxon>Eukaryota</taxon>
        <taxon>Fungi</taxon>
        <taxon>Dikarya</taxon>
        <taxon>Basidiomycota</taxon>
        <taxon>Agaricomycotina</taxon>
        <taxon>Agaricomycetes</taxon>
        <taxon>Agaricomycetidae</taxon>
        <taxon>Atheliales</taxon>
        <taxon>Atheliaceae</taxon>
        <taxon>Piloderma</taxon>
    </lineage>
</organism>
<evidence type="ECO:0000256" key="3">
    <source>
        <dbReference type="SAM" id="SignalP"/>
    </source>
</evidence>
<dbReference type="GO" id="GO:0016787">
    <property type="term" value="F:hydrolase activity"/>
    <property type="evidence" value="ECO:0007669"/>
    <property type="project" value="UniProtKB-KW"/>
</dbReference>
<dbReference type="HOGENOM" id="CLU_023945_0_0_1"/>
<evidence type="ECO:0000259" key="4">
    <source>
        <dbReference type="Pfam" id="PF16862"/>
    </source>
</evidence>
<dbReference type="Proteomes" id="UP000054166">
    <property type="component" value="Unassembled WGS sequence"/>
</dbReference>
<dbReference type="STRING" id="765440.A0A0C3FBH9"/>
<gene>
    <name evidence="5" type="ORF">PILCRDRAFT_71311</name>
</gene>
<keyword evidence="5" id="KW-0378">Hydrolase</keyword>
<dbReference type="InterPro" id="IPR031728">
    <property type="entry name" value="GlcAase_C"/>
</dbReference>
<keyword evidence="2" id="KW-0812">Transmembrane</keyword>